<dbReference type="GO" id="GO:0005681">
    <property type="term" value="C:spliceosomal complex"/>
    <property type="evidence" value="ECO:0007669"/>
    <property type="project" value="TreeGrafter"/>
</dbReference>
<dbReference type="GO" id="GO:0034715">
    <property type="term" value="C:pICln-Sm protein complex"/>
    <property type="evidence" value="ECO:0007669"/>
    <property type="project" value="TreeGrafter"/>
</dbReference>
<protein>
    <submittedName>
        <fullName evidence="6">Chloride conductance regulatory protein ICln</fullName>
    </submittedName>
</protein>
<dbReference type="Proteomes" id="UP000241890">
    <property type="component" value="Unassembled WGS sequence"/>
</dbReference>
<evidence type="ECO:0000313" key="6">
    <source>
        <dbReference type="EMBL" id="GBG25343.1"/>
    </source>
</evidence>
<organism evidence="6 7">
    <name type="scientific">Hondaea fermentalgiana</name>
    <dbReference type="NCBI Taxonomy" id="2315210"/>
    <lineage>
        <taxon>Eukaryota</taxon>
        <taxon>Sar</taxon>
        <taxon>Stramenopiles</taxon>
        <taxon>Bigyra</taxon>
        <taxon>Labyrinthulomycetes</taxon>
        <taxon>Thraustochytrida</taxon>
        <taxon>Thraustochytriidae</taxon>
        <taxon>Hondaea</taxon>
    </lineage>
</organism>
<name>A0A2R5G9X4_9STRA</name>
<evidence type="ECO:0000256" key="2">
    <source>
        <dbReference type="ARBA" id="ARBA00004496"/>
    </source>
</evidence>
<accession>A0A2R5G9X4</accession>
<dbReference type="Pfam" id="PF03517">
    <property type="entry name" value="Voldacs"/>
    <property type="match status" value="1"/>
</dbReference>
<keyword evidence="7" id="KW-1185">Reference proteome</keyword>
<evidence type="ECO:0000256" key="5">
    <source>
        <dbReference type="SAM" id="MobiDB-lite"/>
    </source>
</evidence>
<dbReference type="InterPro" id="IPR011993">
    <property type="entry name" value="PH-like_dom_sf"/>
</dbReference>
<keyword evidence="4" id="KW-0539">Nucleus</keyword>
<gene>
    <name evidence="6" type="ORF">FCC1311_015612</name>
</gene>
<dbReference type="InterPro" id="IPR039924">
    <property type="entry name" value="ICln/Lot5/Saf5"/>
</dbReference>
<dbReference type="GO" id="GO:0000387">
    <property type="term" value="P:spliceosomal snRNP assembly"/>
    <property type="evidence" value="ECO:0007669"/>
    <property type="project" value="TreeGrafter"/>
</dbReference>
<evidence type="ECO:0000256" key="4">
    <source>
        <dbReference type="ARBA" id="ARBA00023242"/>
    </source>
</evidence>
<dbReference type="EMBL" id="BEYU01000012">
    <property type="protein sequence ID" value="GBG25343.1"/>
    <property type="molecule type" value="Genomic_DNA"/>
</dbReference>
<feature type="region of interest" description="Disordered" evidence="5">
    <location>
        <begin position="191"/>
        <end position="210"/>
    </location>
</feature>
<comment type="caution">
    <text evidence="6">The sequence shown here is derived from an EMBL/GenBank/DDBJ whole genome shotgun (WGS) entry which is preliminary data.</text>
</comment>
<dbReference type="Gene3D" id="2.30.29.30">
    <property type="entry name" value="Pleckstrin-homology domain (PH domain)/Phosphotyrosine-binding domain (PTB)"/>
    <property type="match status" value="1"/>
</dbReference>
<dbReference type="OrthoDB" id="19714at2759"/>
<sequence length="284" mass="30214">MVALDALLVALSRDDALFKAAALTDATAAETLAVLGDEVVFVREPSTLLVVNDGTEDEDENAAAQSTRPRGTLFVTSARVAWVSDAAGAAGSDHADANADAQGVQIDYRTLNMHAVCKEDSVVQQPCMYCQLMAAPSEDSCADFDDGEEEDQDMIEVRFVPENEDSLSQLFQAFSRGAALFPDDEDLEEVEEEEEEDTEAREWGENDETGNLVEDGIQIMNGEALGAGGGGEWITFENTEGLSAGEAEALQAKLAHWDSLLVEPGQFDDAAEPEAAPPSGGDSS</sequence>
<dbReference type="AlphaFoldDB" id="A0A2R5G9X4"/>
<dbReference type="PANTHER" id="PTHR21399:SF0">
    <property type="entry name" value="METHYLOSOME SUBUNIT PICLN"/>
    <property type="match status" value="1"/>
</dbReference>
<evidence type="ECO:0000256" key="3">
    <source>
        <dbReference type="ARBA" id="ARBA00022490"/>
    </source>
</evidence>
<feature type="region of interest" description="Disordered" evidence="5">
    <location>
        <begin position="264"/>
        <end position="284"/>
    </location>
</feature>
<reference evidence="6 7" key="1">
    <citation type="submission" date="2017-12" db="EMBL/GenBank/DDBJ databases">
        <title>Sequencing, de novo assembly and annotation of complete genome of a new Thraustochytrid species, strain FCC1311.</title>
        <authorList>
            <person name="Sedici K."/>
            <person name="Godart F."/>
            <person name="Aiese Cigliano R."/>
            <person name="Sanseverino W."/>
            <person name="Barakat M."/>
            <person name="Ortet P."/>
            <person name="Marechal E."/>
            <person name="Cagnac O."/>
            <person name="Amato A."/>
        </authorList>
    </citation>
    <scope>NUCLEOTIDE SEQUENCE [LARGE SCALE GENOMIC DNA]</scope>
</reference>
<comment type="subcellular location">
    <subcellularLocation>
        <location evidence="2">Cytoplasm</location>
    </subcellularLocation>
    <subcellularLocation>
        <location evidence="1">Nucleus</location>
    </subcellularLocation>
</comment>
<evidence type="ECO:0000313" key="7">
    <source>
        <dbReference type="Proteomes" id="UP000241890"/>
    </source>
</evidence>
<keyword evidence="3" id="KW-0963">Cytoplasm</keyword>
<dbReference type="GO" id="GO:0005829">
    <property type="term" value="C:cytosol"/>
    <property type="evidence" value="ECO:0007669"/>
    <property type="project" value="TreeGrafter"/>
</dbReference>
<dbReference type="InParanoid" id="A0A2R5G9X4"/>
<dbReference type="PANTHER" id="PTHR21399">
    <property type="entry name" value="CHLORIDE CONDUCTANCE REGULATORY PROTEIN ICLN"/>
    <property type="match status" value="1"/>
</dbReference>
<evidence type="ECO:0000256" key="1">
    <source>
        <dbReference type="ARBA" id="ARBA00004123"/>
    </source>
</evidence>
<dbReference type="GO" id="GO:0045292">
    <property type="term" value="P:mRNA cis splicing, via spliceosome"/>
    <property type="evidence" value="ECO:0007669"/>
    <property type="project" value="TreeGrafter"/>
</dbReference>
<proteinExistence type="predicted"/>